<dbReference type="RefSeq" id="WP_184091216.1">
    <property type="nucleotide sequence ID" value="NZ_AP023367.1"/>
</dbReference>
<evidence type="ECO:0000313" key="2">
    <source>
        <dbReference type="Proteomes" id="UP000515561"/>
    </source>
</evidence>
<evidence type="ECO:0000313" key="1">
    <source>
        <dbReference type="EMBL" id="BCJ94243.1"/>
    </source>
</evidence>
<dbReference type="KEGG" id="acel:acsn021_18120"/>
<accession>A0A6S6QSD0</accession>
<proteinExistence type="predicted"/>
<organism evidence="1 2">
    <name type="scientific">Anaerocolumna cellulosilytica</name>
    <dbReference type="NCBI Taxonomy" id="433286"/>
    <lineage>
        <taxon>Bacteria</taxon>
        <taxon>Bacillati</taxon>
        <taxon>Bacillota</taxon>
        <taxon>Clostridia</taxon>
        <taxon>Lachnospirales</taxon>
        <taxon>Lachnospiraceae</taxon>
        <taxon>Anaerocolumna</taxon>
    </lineage>
</organism>
<protein>
    <submittedName>
        <fullName evidence="1">Uncharacterized protein</fullName>
    </submittedName>
</protein>
<reference evidence="1 2" key="1">
    <citation type="journal article" date="2016" name="Int. J. Syst. Evol. Microbiol.">
        <title>Descriptions of Anaerotaenia torta gen. nov., sp. nov. and Anaerocolumna cellulosilytica gen. nov., sp. nov. isolated from a methanogenic reactor of cattle waste.</title>
        <authorList>
            <person name="Uek A."/>
            <person name="Ohtaki Y."/>
            <person name="Kaku N."/>
            <person name="Ueki K."/>
        </authorList>
    </citation>
    <scope>NUCLEOTIDE SEQUENCE [LARGE SCALE GENOMIC DNA]</scope>
    <source>
        <strain evidence="1 2">SN021</strain>
    </source>
</reference>
<gene>
    <name evidence="1" type="ORF">acsn021_18120</name>
</gene>
<dbReference type="AlphaFoldDB" id="A0A6S6QSD0"/>
<dbReference type="EMBL" id="AP023367">
    <property type="protein sequence ID" value="BCJ94243.1"/>
    <property type="molecule type" value="Genomic_DNA"/>
</dbReference>
<name>A0A6S6QSD0_9FIRM</name>
<sequence length="178" mass="20922">MRGAILEKGERCYTHLKGIFDGINNVQRGYNWLITDCECCTINADYSKRIFQYGTYGWLSGEELTDMVNKEDFQWVWGVLSAFNKEISLEEILKYSLPYADGYKGFWENPISIQHPLAHMELVPWDSSCTIIICKDDRITESFMKSYPFSRDLVMYNYNHGQFDESEELENWLQSKKS</sequence>
<dbReference type="Proteomes" id="UP000515561">
    <property type="component" value="Chromosome"/>
</dbReference>
<keyword evidence="2" id="KW-1185">Reference proteome</keyword>